<comment type="caution">
    <text evidence="2">The sequence shown here is derived from an EMBL/GenBank/DDBJ whole genome shotgun (WGS) entry which is preliminary data.</text>
</comment>
<dbReference type="GO" id="GO:0016747">
    <property type="term" value="F:acyltransferase activity, transferring groups other than amino-acyl groups"/>
    <property type="evidence" value="ECO:0007669"/>
    <property type="project" value="InterPro"/>
</dbReference>
<dbReference type="PROSITE" id="PS51186">
    <property type="entry name" value="GNAT"/>
    <property type="match status" value="1"/>
</dbReference>
<keyword evidence="2" id="KW-0808">Transferase</keyword>
<feature type="domain" description="N-acetyltransferase" evidence="1">
    <location>
        <begin position="227"/>
        <end position="390"/>
    </location>
</feature>
<proteinExistence type="predicted"/>
<dbReference type="AlphaFoldDB" id="A0A3A3H2E3"/>
<dbReference type="SUPFAM" id="SSF55729">
    <property type="entry name" value="Acyl-CoA N-acyltransferases (Nat)"/>
    <property type="match status" value="1"/>
</dbReference>
<evidence type="ECO:0000313" key="3">
    <source>
        <dbReference type="Proteomes" id="UP000266177"/>
    </source>
</evidence>
<organism evidence="2 3">
    <name type="scientific">Paenibacillus thiaminolyticus</name>
    <name type="common">Bacillus thiaminolyticus</name>
    <dbReference type="NCBI Taxonomy" id="49283"/>
    <lineage>
        <taxon>Bacteria</taxon>
        <taxon>Bacillati</taxon>
        <taxon>Bacillota</taxon>
        <taxon>Bacilli</taxon>
        <taxon>Bacillales</taxon>
        <taxon>Paenibacillaceae</taxon>
        <taxon>Paenibacillus</taxon>
    </lineage>
</organism>
<protein>
    <submittedName>
        <fullName evidence="2">GNAT family N-acetyltransferase</fullName>
    </submittedName>
</protein>
<sequence length="390" mass="43154">MPILMEEPLHIEALTFNQPFCAGVILVREERVVMTLNTDMDAGDGQAAMSDQVLRIGGIGGGQEPGETMPACALREAREELATDRVRLRSSPVTYFHDMDTGVIRPVTVRDELAPFLLQRATNPAPDQPYKPGLPVGPYIYYGIYAAEADESEPLAPGDDVAALLSIPIGSWGEIEQGVTLSEALAHGCTITEAIPLQRDTRLYVPDSESMRIIMRLYPQFMEASGIVLRPLALTDGSDIYEMLQKMGPGENGFSNSGYGIRPTQFRSYLKSYLQMSQGRRLPAHFVPQNVYWLYVQGWPVGIGKLRHALTDALRERGGHIGYAIRPEARRRGYGTVMLRLLLAEARRIGLREVLLTCDEDNTASRRVMEKNGGRLAGTADGICKYWIAL</sequence>
<dbReference type="OrthoDB" id="154707at2"/>
<name>A0A3A3H2E3_PANTH</name>
<reference evidence="2 3" key="1">
    <citation type="submission" date="2018-09" db="EMBL/GenBank/DDBJ databases">
        <title>Paenibacillus SK2017-BO5.</title>
        <authorList>
            <person name="Piskunova J.V."/>
            <person name="Dubiley S.A."/>
            <person name="Severinov K.V."/>
        </authorList>
    </citation>
    <scope>NUCLEOTIDE SEQUENCE [LARGE SCALE GENOMIC DNA]</scope>
    <source>
        <strain evidence="2 3">BO5</strain>
    </source>
</reference>
<dbReference type="Gene3D" id="3.90.79.10">
    <property type="entry name" value="Nucleoside Triphosphate Pyrophosphohydrolase"/>
    <property type="match status" value="1"/>
</dbReference>
<dbReference type="Pfam" id="PF13302">
    <property type="entry name" value="Acetyltransf_3"/>
    <property type="match status" value="1"/>
</dbReference>
<dbReference type="Proteomes" id="UP000266177">
    <property type="component" value="Unassembled WGS sequence"/>
</dbReference>
<dbReference type="CDD" id="cd04301">
    <property type="entry name" value="NAT_SF"/>
    <property type="match status" value="1"/>
</dbReference>
<evidence type="ECO:0000259" key="1">
    <source>
        <dbReference type="PROSITE" id="PS51186"/>
    </source>
</evidence>
<dbReference type="InterPro" id="IPR015797">
    <property type="entry name" value="NUDIX_hydrolase-like_dom_sf"/>
</dbReference>
<gene>
    <name evidence="2" type="ORF">DQX05_14840</name>
</gene>
<evidence type="ECO:0000313" key="2">
    <source>
        <dbReference type="EMBL" id="RJG23145.1"/>
    </source>
</evidence>
<dbReference type="SUPFAM" id="SSF55811">
    <property type="entry name" value="Nudix"/>
    <property type="match status" value="1"/>
</dbReference>
<accession>A0A3A3H2E3</accession>
<dbReference type="InterPro" id="IPR016181">
    <property type="entry name" value="Acyl_CoA_acyltransferase"/>
</dbReference>
<dbReference type="Gene3D" id="3.40.630.30">
    <property type="match status" value="1"/>
</dbReference>
<dbReference type="EMBL" id="QYZD01000012">
    <property type="protein sequence ID" value="RJG23145.1"/>
    <property type="molecule type" value="Genomic_DNA"/>
</dbReference>
<dbReference type="RefSeq" id="WP_119794353.1">
    <property type="nucleotide sequence ID" value="NZ_QYZD01000012.1"/>
</dbReference>
<dbReference type="PANTHER" id="PTHR39173:SF1">
    <property type="entry name" value="ACETYLTRANSFERASE"/>
    <property type="match status" value="1"/>
</dbReference>
<dbReference type="InterPro" id="IPR000182">
    <property type="entry name" value="GNAT_dom"/>
</dbReference>
<dbReference type="PANTHER" id="PTHR39173">
    <property type="entry name" value="ACETYLTRANSFERASE"/>
    <property type="match status" value="1"/>
</dbReference>